<protein>
    <submittedName>
        <fullName evidence="5">Zinc finger protein 717</fullName>
    </submittedName>
</protein>
<feature type="compositionally biased region" description="Polar residues" evidence="2">
    <location>
        <begin position="174"/>
        <end position="189"/>
    </location>
</feature>
<feature type="region of interest" description="Disordered" evidence="2">
    <location>
        <begin position="45"/>
        <end position="104"/>
    </location>
</feature>
<dbReference type="PROSITE" id="PS00028">
    <property type="entry name" value="ZINC_FINGER_C2H2_1"/>
    <property type="match status" value="6"/>
</dbReference>
<feature type="compositionally biased region" description="Low complexity" evidence="2">
    <location>
        <begin position="627"/>
        <end position="658"/>
    </location>
</feature>
<keyword evidence="4" id="KW-1185">Reference proteome</keyword>
<feature type="domain" description="C2H2-type" evidence="3">
    <location>
        <begin position="600"/>
        <end position="628"/>
    </location>
</feature>
<dbReference type="Gene3D" id="3.30.160.60">
    <property type="entry name" value="Classic Zinc Finger"/>
    <property type="match status" value="6"/>
</dbReference>
<feature type="region of interest" description="Disordered" evidence="2">
    <location>
        <begin position="623"/>
        <end position="660"/>
    </location>
</feature>
<feature type="domain" description="C2H2-type" evidence="3">
    <location>
        <begin position="460"/>
        <end position="487"/>
    </location>
</feature>
<dbReference type="InterPro" id="IPR036236">
    <property type="entry name" value="Znf_C2H2_sf"/>
</dbReference>
<dbReference type="PANTHER" id="PTHR16515:SF35">
    <property type="entry name" value="FEZ FAMILY ZINC FINGER PROTEIN 2"/>
    <property type="match status" value="1"/>
</dbReference>
<feature type="region of interest" description="Disordered" evidence="2">
    <location>
        <begin position="350"/>
        <end position="450"/>
    </location>
</feature>
<feature type="domain" description="C2H2-type" evidence="3">
    <location>
        <begin position="572"/>
        <end position="599"/>
    </location>
</feature>
<feature type="compositionally biased region" description="Polar residues" evidence="2">
    <location>
        <begin position="69"/>
        <end position="85"/>
    </location>
</feature>
<feature type="domain" description="C2H2-type" evidence="3">
    <location>
        <begin position="544"/>
        <end position="571"/>
    </location>
</feature>
<evidence type="ECO:0000313" key="5">
    <source>
        <dbReference type="RefSeq" id="XP_005110125.1"/>
    </source>
</evidence>
<dbReference type="Pfam" id="PF00096">
    <property type="entry name" value="zf-C2H2"/>
    <property type="match status" value="5"/>
</dbReference>
<evidence type="ECO:0000256" key="1">
    <source>
        <dbReference type="PROSITE-ProRule" id="PRU00042"/>
    </source>
</evidence>
<dbReference type="InterPro" id="IPR013087">
    <property type="entry name" value="Znf_C2H2_type"/>
</dbReference>
<reference evidence="5" key="1">
    <citation type="submission" date="2025-08" db="UniProtKB">
        <authorList>
            <consortium name="RefSeq"/>
        </authorList>
    </citation>
    <scope>IDENTIFICATION</scope>
</reference>
<dbReference type="Proteomes" id="UP000694888">
    <property type="component" value="Unplaced"/>
</dbReference>
<organism evidence="4 5">
    <name type="scientific">Aplysia californica</name>
    <name type="common">California sea hare</name>
    <dbReference type="NCBI Taxonomy" id="6500"/>
    <lineage>
        <taxon>Eukaryota</taxon>
        <taxon>Metazoa</taxon>
        <taxon>Spiralia</taxon>
        <taxon>Lophotrochozoa</taxon>
        <taxon>Mollusca</taxon>
        <taxon>Gastropoda</taxon>
        <taxon>Heterobranchia</taxon>
        <taxon>Euthyneura</taxon>
        <taxon>Tectipleura</taxon>
        <taxon>Aplysiida</taxon>
        <taxon>Aplysioidea</taxon>
        <taxon>Aplysiidae</taxon>
        <taxon>Aplysia</taxon>
    </lineage>
</organism>
<gene>
    <name evidence="5" type="primary">LOC101860450</name>
</gene>
<dbReference type="RefSeq" id="XP_005110125.1">
    <property type="nucleotide sequence ID" value="XM_005110068.3"/>
</dbReference>
<evidence type="ECO:0000313" key="4">
    <source>
        <dbReference type="Proteomes" id="UP000694888"/>
    </source>
</evidence>
<feature type="compositionally biased region" description="Polar residues" evidence="2">
    <location>
        <begin position="403"/>
        <end position="415"/>
    </location>
</feature>
<dbReference type="PANTHER" id="PTHR16515">
    <property type="entry name" value="PR DOMAIN ZINC FINGER PROTEIN"/>
    <property type="match status" value="1"/>
</dbReference>
<dbReference type="InterPro" id="IPR050331">
    <property type="entry name" value="Zinc_finger"/>
</dbReference>
<name>A0ABM0K6V3_APLCA</name>
<dbReference type="GeneID" id="101860450"/>
<dbReference type="PROSITE" id="PS50157">
    <property type="entry name" value="ZINC_FINGER_C2H2_2"/>
    <property type="match status" value="6"/>
</dbReference>
<keyword evidence="1" id="KW-0863">Zinc-finger</keyword>
<accession>A0ABM0K6V3</accession>
<feature type="domain" description="C2H2-type" evidence="3">
    <location>
        <begin position="516"/>
        <end position="543"/>
    </location>
</feature>
<keyword evidence="1" id="KW-0479">Metal-binding</keyword>
<sequence length="712" mass="77689">MTEEGFPAEGSITSPTHADESCKSMSKSTVRKKSLAFSIDSIMSRAPTHHPNTTPIILTPPTPTATPPRQSFSPVATTALDSSSKPVEIPPSPESDHAEHPFNLSKNAPINCCIQRQGEETPTNTFPASTKVDTKISPGQTVNADHNSNLSIGHGCCSPNPSPAIMEYDEAPPSSGSTPIASRAVTPSRSPRIHEGQPGKHPLGPSSPFGARDNQTSHAFVQYSRDIHGALRDATRAHPFLSGVHNGFASLPGAMPRDVRDAAPLYPIFHPAFVGALPRASLDDYQAQIMRSYPWLNAGLLSHLNTAAHLPGIPLNLFETMKQSHLYQTLNHMNNNNNTINANVVENGKYNTPMLQSPENNSLQAKFSPRPSDLSCKPPRPESRNSQNNLIIPKPLENRGRSCDSNGSDSSNHISLKTDDGAEAEDQCVDLSSPTSTGAASSSNEDLKSKKIIGKNQKTFTCPECGKVFNAHYNLTRHMPVHTGARPFICKVCGKGFRQASTLCRHKIIHTAEKPHKCNTCGKAFNRSSTLNTHMRIHQGYKPYVCEFCGKGFHQKGNYKNHKLTHSAEKQYKCSVCSKAFHQIYNLTFHMHTHNDKKPFTCHVCGKGFCRNFDLKKHMRKLHDGSHTANTSGSSSSGPHSPQATPQQPQTSLTPPHSHMFSGQNNYAPSAFLARPPLFAPHQAMACQRRLLSPYMVGPNAASLLHKISSII</sequence>
<feature type="region of interest" description="Disordered" evidence="2">
    <location>
        <begin position="170"/>
        <end position="212"/>
    </location>
</feature>
<keyword evidence="1" id="KW-0862">Zinc</keyword>
<dbReference type="SUPFAM" id="SSF57667">
    <property type="entry name" value="beta-beta-alpha zinc fingers"/>
    <property type="match status" value="3"/>
</dbReference>
<feature type="compositionally biased region" description="Low complexity" evidence="2">
    <location>
        <begin position="432"/>
        <end position="443"/>
    </location>
</feature>
<feature type="compositionally biased region" description="Polar residues" evidence="2">
    <location>
        <begin position="350"/>
        <end position="365"/>
    </location>
</feature>
<feature type="domain" description="C2H2-type" evidence="3">
    <location>
        <begin position="488"/>
        <end position="515"/>
    </location>
</feature>
<evidence type="ECO:0000259" key="3">
    <source>
        <dbReference type="PROSITE" id="PS50157"/>
    </source>
</evidence>
<feature type="region of interest" description="Disordered" evidence="2">
    <location>
        <begin position="1"/>
        <end position="30"/>
    </location>
</feature>
<dbReference type="SMART" id="SM00355">
    <property type="entry name" value="ZnF_C2H2"/>
    <property type="match status" value="6"/>
</dbReference>
<proteinExistence type="predicted"/>
<dbReference type="Pfam" id="PF13912">
    <property type="entry name" value="zf-C2H2_6"/>
    <property type="match status" value="1"/>
</dbReference>
<evidence type="ECO:0000256" key="2">
    <source>
        <dbReference type="SAM" id="MobiDB-lite"/>
    </source>
</evidence>